<proteinExistence type="predicted"/>
<name>A0A7W6CNJ1_9HYPH</name>
<comment type="caution">
    <text evidence="1">The sequence shown here is derived from an EMBL/GenBank/DDBJ whole genome shotgun (WGS) entry which is preliminary data.</text>
</comment>
<accession>A0A7W6CNJ1</accession>
<evidence type="ECO:0000313" key="2">
    <source>
        <dbReference type="Proteomes" id="UP000582090"/>
    </source>
</evidence>
<gene>
    <name evidence="1" type="ORF">GGQ67_000909</name>
</gene>
<protein>
    <submittedName>
        <fullName evidence="1">Uncharacterized protein</fullName>
    </submittedName>
</protein>
<dbReference type="AlphaFoldDB" id="A0A7W6CNJ1"/>
<sequence>MNDKSAFVSELLRAANDVERLGPPEVRRLLHRAIVCIRDQREFVGITGSGTPSDEIIVLMNVATRAERFTRSDWARALLDAAEMIRALRIVADTQAKTMIRDAS</sequence>
<organism evidence="1 2">
    <name type="scientific">Rhizobium metallidurans</name>
    <dbReference type="NCBI Taxonomy" id="1265931"/>
    <lineage>
        <taxon>Bacteria</taxon>
        <taxon>Pseudomonadati</taxon>
        <taxon>Pseudomonadota</taxon>
        <taxon>Alphaproteobacteria</taxon>
        <taxon>Hyphomicrobiales</taxon>
        <taxon>Rhizobiaceae</taxon>
        <taxon>Rhizobium/Agrobacterium group</taxon>
        <taxon>Rhizobium</taxon>
    </lineage>
</organism>
<reference evidence="1 2" key="1">
    <citation type="submission" date="2020-08" db="EMBL/GenBank/DDBJ databases">
        <title>Genomic Encyclopedia of Type Strains, Phase IV (KMG-IV): sequencing the most valuable type-strain genomes for metagenomic binning, comparative biology and taxonomic classification.</title>
        <authorList>
            <person name="Goeker M."/>
        </authorList>
    </citation>
    <scope>NUCLEOTIDE SEQUENCE [LARGE SCALE GENOMIC DNA]</scope>
    <source>
        <strain evidence="1 2">DSM 26575</strain>
    </source>
</reference>
<keyword evidence="2" id="KW-1185">Reference proteome</keyword>
<evidence type="ECO:0000313" key="1">
    <source>
        <dbReference type="EMBL" id="MBB3963284.1"/>
    </source>
</evidence>
<dbReference type="Proteomes" id="UP000582090">
    <property type="component" value="Unassembled WGS sequence"/>
</dbReference>
<dbReference type="RefSeq" id="WP_183899010.1">
    <property type="nucleotide sequence ID" value="NZ_JACIDW010000002.1"/>
</dbReference>
<dbReference type="EMBL" id="JACIDW010000002">
    <property type="protein sequence ID" value="MBB3963284.1"/>
    <property type="molecule type" value="Genomic_DNA"/>
</dbReference>